<sequence length="94" mass="11148">MTSYFDQECRERYGSYTCIFLETSKNRFEVRLLDGSQDQGLIYFIDRIKLVEMIPKMLVNRYTVVIIEEIRKTKEITAVHLPMQSQLNTPPILQ</sequence>
<organism evidence="1">
    <name type="scientific">viral metagenome</name>
    <dbReference type="NCBI Taxonomy" id="1070528"/>
    <lineage>
        <taxon>unclassified sequences</taxon>
        <taxon>metagenomes</taxon>
        <taxon>organismal metagenomes</taxon>
    </lineage>
</organism>
<dbReference type="EMBL" id="MN739894">
    <property type="protein sequence ID" value="QHT76302.1"/>
    <property type="molecule type" value="Genomic_DNA"/>
</dbReference>
<reference evidence="1" key="1">
    <citation type="journal article" date="2020" name="Nature">
        <title>Giant virus diversity and host interactions through global metagenomics.</title>
        <authorList>
            <person name="Schulz F."/>
            <person name="Roux S."/>
            <person name="Paez-Espino D."/>
            <person name="Jungbluth S."/>
            <person name="Walsh D.A."/>
            <person name="Denef V.J."/>
            <person name="McMahon K.D."/>
            <person name="Konstantinidis K.T."/>
            <person name="Eloe-Fadrosh E.A."/>
            <person name="Kyrpides N.C."/>
            <person name="Woyke T."/>
        </authorList>
    </citation>
    <scope>NUCLEOTIDE SEQUENCE</scope>
    <source>
        <strain evidence="1">GVMAG-M-3300023179-73</strain>
    </source>
</reference>
<proteinExistence type="predicted"/>
<protein>
    <submittedName>
        <fullName evidence="1">Uncharacterized protein</fullName>
    </submittedName>
</protein>
<dbReference type="AlphaFoldDB" id="A0A6C0H6V0"/>
<evidence type="ECO:0000313" key="1">
    <source>
        <dbReference type="EMBL" id="QHT76302.1"/>
    </source>
</evidence>
<name>A0A6C0H6V0_9ZZZZ</name>
<accession>A0A6C0H6V0</accession>